<dbReference type="SUPFAM" id="SSF53098">
    <property type="entry name" value="Ribonuclease H-like"/>
    <property type="match status" value="1"/>
</dbReference>
<dbReference type="GO" id="GO:0016788">
    <property type="term" value="F:hydrolase activity, acting on ester bonds"/>
    <property type="evidence" value="ECO:0007669"/>
    <property type="project" value="UniProtKB-UniRule"/>
</dbReference>
<evidence type="ECO:0000313" key="9">
    <source>
        <dbReference type="Proteomes" id="UP000315389"/>
    </source>
</evidence>
<feature type="region of interest" description="Disordered" evidence="6">
    <location>
        <begin position="1"/>
        <end position="29"/>
    </location>
</feature>
<keyword evidence="2 5" id="KW-0690">Ribosome biogenesis</keyword>
<keyword evidence="3 5" id="KW-0540">Nuclease</keyword>
<dbReference type="NCBIfam" id="TIGR00250">
    <property type="entry name" value="RNAse_H_YqgF"/>
    <property type="match status" value="1"/>
</dbReference>
<evidence type="ECO:0000256" key="1">
    <source>
        <dbReference type="ARBA" id="ARBA00022490"/>
    </source>
</evidence>
<dbReference type="EMBL" id="VFOS01000001">
    <property type="protein sequence ID" value="TQL64471.1"/>
    <property type="molecule type" value="Genomic_DNA"/>
</dbReference>
<sequence>MSDHLPSPPAGPSQPEESNPRDGSTGALDEVVRGPRLGVDVGQVRIGLASSDPDGLIATPVETVLRDQSVTFSELSGRISPGGMIASWPADIRRIGDEVAQRGAEVVYVGLPRHLSGAEGQASVAARDYAYVLAVHIAPVPVRLVDERMTTVSAHRALSAAGRSRRKHMSVVDQVAAVEILQGALDFERSTLRRAGELVDTTTAVGDES</sequence>
<dbReference type="GO" id="GO:0000967">
    <property type="term" value="P:rRNA 5'-end processing"/>
    <property type="evidence" value="ECO:0007669"/>
    <property type="project" value="UniProtKB-UniRule"/>
</dbReference>
<gene>
    <name evidence="8" type="ORF">FB461_0975</name>
</gene>
<keyword evidence="9" id="KW-1185">Reference proteome</keyword>
<protein>
    <recommendedName>
        <fullName evidence="5">Putative pre-16S rRNA nuclease</fullName>
        <ecNumber evidence="5">3.1.-.-</ecNumber>
    </recommendedName>
</protein>
<dbReference type="PANTHER" id="PTHR33317">
    <property type="entry name" value="POLYNUCLEOTIDYL TRANSFERASE, RIBONUCLEASE H-LIKE SUPERFAMILY PROTEIN"/>
    <property type="match status" value="1"/>
</dbReference>
<dbReference type="CDD" id="cd16964">
    <property type="entry name" value="YqgF"/>
    <property type="match status" value="1"/>
</dbReference>
<comment type="subcellular location">
    <subcellularLocation>
        <location evidence="5">Cytoplasm</location>
    </subcellularLocation>
</comment>
<comment type="caution">
    <text evidence="8">The sequence shown here is derived from an EMBL/GenBank/DDBJ whole genome shotgun (WGS) entry which is preliminary data.</text>
</comment>
<evidence type="ECO:0000256" key="5">
    <source>
        <dbReference type="HAMAP-Rule" id="MF_00651"/>
    </source>
</evidence>
<reference evidence="8 9" key="1">
    <citation type="submission" date="2019-06" db="EMBL/GenBank/DDBJ databases">
        <title>Sequencing the genomes of 1000 actinobacteria strains.</title>
        <authorList>
            <person name="Klenk H.-P."/>
        </authorList>
    </citation>
    <scope>NUCLEOTIDE SEQUENCE [LARGE SCALE GENOMIC DNA]</scope>
    <source>
        <strain evidence="8 9">DSM 4813</strain>
    </source>
</reference>
<dbReference type="InterPro" id="IPR012337">
    <property type="entry name" value="RNaseH-like_sf"/>
</dbReference>
<dbReference type="HAMAP" id="MF_00651">
    <property type="entry name" value="Nuclease_YqgF"/>
    <property type="match status" value="1"/>
</dbReference>
<evidence type="ECO:0000256" key="6">
    <source>
        <dbReference type="SAM" id="MobiDB-lite"/>
    </source>
</evidence>
<evidence type="ECO:0000256" key="2">
    <source>
        <dbReference type="ARBA" id="ARBA00022517"/>
    </source>
</evidence>
<name>A0A542ZVX3_RARFA</name>
<comment type="similarity">
    <text evidence="5">Belongs to the YqgF HJR family.</text>
</comment>
<comment type="function">
    <text evidence="5">Could be a nuclease involved in processing of the 5'-end of pre-16S rRNA.</text>
</comment>
<feature type="compositionally biased region" description="Pro residues" evidence="6">
    <location>
        <begin position="1"/>
        <end position="12"/>
    </location>
</feature>
<dbReference type="InterPro" id="IPR006641">
    <property type="entry name" value="YqgF/RNaseH-like_dom"/>
</dbReference>
<proteinExistence type="inferred from homology"/>
<accession>A0A542ZVX3</accession>
<dbReference type="SMART" id="SM00732">
    <property type="entry name" value="YqgFc"/>
    <property type="match status" value="1"/>
</dbReference>
<dbReference type="Pfam" id="PF03652">
    <property type="entry name" value="RuvX"/>
    <property type="match status" value="2"/>
</dbReference>
<dbReference type="Proteomes" id="UP000315389">
    <property type="component" value="Unassembled WGS sequence"/>
</dbReference>
<dbReference type="InterPro" id="IPR037027">
    <property type="entry name" value="YqgF/RNaseH-like_dom_sf"/>
</dbReference>
<dbReference type="InterPro" id="IPR005227">
    <property type="entry name" value="YqgF"/>
</dbReference>
<keyword evidence="4 5" id="KW-0378">Hydrolase</keyword>
<dbReference type="Gene3D" id="3.30.420.140">
    <property type="entry name" value="YqgF/RNase H-like domain"/>
    <property type="match status" value="1"/>
</dbReference>
<evidence type="ECO:0000256" key="3">
    <source>
        <dbReference type="ARBA" id="ARBA00022722"/>
    </source>
</evidence>
<evidence type="ECO:0000259" key="7">
    <source>
        <dbReference type="SMART" id="SM00732"/>
    </source>
</evidence>
<organism evidence="8 9">
    <name type="scientific">Rarobacter faecitabidus</name>
    <dbReference type="NCBI Taxonomy" id="13243"/>
    <lineage>
        <taxon>Bacteria</taxon>
        <taxon>Bacillati</taxon>
        <taxon>Actinomycetota</taxon>
        <taxon>Actinomycetes</taxon>
        <taxon>Micrococcales</taxon>
        <taxon>Rarobacteraceae</taxon>
        <taxon>Rarobacter</taxon>
    </lineage>
</organism>
<dbReference type="PANTHER" id="PTHR33317:SF4">
    <property type="entry name" value="POLYNUCLEOTIDYL TRANSFERASE, RIBONUCLEASE H-LIKE SUPERFAMILY PROTEIN"/>
    <property type="match status" value="1"/>
</dbReference>
<dbReference type="GO" id="GO:0004518">
    <property type="term" value="F:nuclease activity"/>
    <property type="evidence" value="ECO:0007669"/>
    <property type="project" value="UniProtKB-KW"/>
</dbReference>
<keyword evidence="1 5" id="KW-0963">Cytoplasm</keyword>
<dbReference type="EC" id="3.1.-.-" evidence="5"/>
<dbReference type="GO" id="GO:0005829">
    <property type="term" value="C:cytosol"/>
    <property type="evidence" value="ECO:0007669"/>
    <property type="project" value="TreeGrafter"/>
</dbReference>
<evidence type="ECO:0000313" key="8">
    <source>
        <dbReference type="EMBL" id="TQL64471.1"/>
    </source>
</evidence>
<dbReference type="AlphaFoldDB" id="A0A542ZVX3"/>
<feature type="domain" description="YqgF/RNase H-like" evidence="7">
    <location>
        <begin position="34"/>
        <end position="154"/>
    </location>
</feature>
<evidence type="ECO:0000256" key="4">
    <source>
        <dbReference type="ARBA" id="ARBA00022801"/>
    </source>
</evidence>